<accession>A0A939INY4</accession>
<protein>
    <submittedName>
        <fullName evidence="8">Sodium:proton antiporter</fullName>
    </submittedName>
</protein>
<feature type="transmembrane region" description="Helical" evidence="6">
    <location>
        <begin position="163"/>
        <end position="182"/>
    </location>
</feature>
<evidence type="ECO:0000313" key="8">
    <source>
        <dbReference type="EMBL" id="MBN7826858.1"/>
    </source>
</evidence>
<keyword evidence="2" id="KW-1003">Cell membrane</keyword>
<comment type="caution">
    <text evidence="8">The sequence shown here is derived from an EMBL/GenBank/DDBJ whole genome shotgun (WGS) entry which is preliminary data.</text>
</comment>
<evidence type="ECO:0000313" key="9">
    <source>
        <dbReference type="Proteomes" id="UP000664654"/>
    </source>
</evidence>
<reference evidence="8" key="1">
    <citation type="submission" date="2021-03" db="EMBL/GenBank/DDBJ databases">
        <title>novel species isolated from a fishpond in China.</title>
        <authorList>
            <person name="Lu H."/>
            <person name="Cai Z."/>
        </authorList>
    </citation>
    <scope>NUCLEOTIDE SEQUENCE</scope>
    <source>
        <strain evidence="8">JCM 30855</strain>
    </source>
</reference>
<keyword evidence="5 6" id="KW-0472">Membrane</keyword>
<evidence type="ECO:0000256" key="2">
    <source>
        <dbReference type="ARBA" id="ARBA00022475"/>
    </source>
</evidence>
<feature type="domain" description="Na+/H+ antiporter NhaC-like C-terminal" evidence="7">
    <location>
        <begin position="281"/>
        <end position="557"/>
    </location>
</feature>
<comment type="subcellular location">
    <subcellularLocation>
        <location evidence="1">Cell membrane</location>
        <topology evidence="1">Multi-pass membrane protein</topology>
    </subcellularLocation>
</comment>
<keyword evidence="3 6" id="KW-0812">Transmembrane</keyword>
<evidence type="ECO:0000256" key="3">
    <source>
        <dbReference type="ARBA" id="ARBA00022692"/>
    </source>
</evidence>
<keyword evidence="9" id="KW-1185">Reference proteome</keyword>
<feature type="transmembrane region" description="Helical" evidence="6">
    <location>
        <begin position="416"/>
        <end position="436"/>
    </location>
</feature>
<gene>
    <name evidence="8" type="ORF">J0A66_16600</name>
</gene>
<name>A0A939INY4_9ALTE</name>
<dbReference type="InterPro" id="IPR018461">
    <property type="entry name" value="Na/H_Antiport_NhaC-like_C"/>
</dbReference>
<evidence type="ECO:0000259" key="7">
    <source>
        <dbReference type="Pfam" id="PF03553"/>
    </source>
</evidence>
<evidence type="ECO:0000256" key="4">
    <source>
        <dbReference type="ARBA" id="ARBA00022989"/>
    </source>
</evidence>
<feature type="transmembrane region" description="Helical" evidence="6">
    <location>
        <begin position="203"/>
        <end position="223"/>
    </location>
</feature>
<dbReference type="RefSeq" id="WP_206574971.1">
    <property type="nucleotide sequence ID" value="NZ_JAFKCV010000011.1"/>
</dbReference>
<feature type="transmembrane region" description="Helical" evidence="6">
    <location>
        <begin position="386"/>
        <end position="404"/>
    </location>
</feature>
<evidence type="ECO:0000256" key="1">
    <source>
        <dbReference type="ARBA" id="ARBA00004651"/>
    </source>
</evidence>
<feature type="transmembrane region" description="Helical" evidence="6">
    <location>
        <begin position="551"/>
        <end position="572"/>
    </location>
</feature>
<sequence length="573" mass="61701">MLSRESITWLFLLLALAGSLWGHQALTPQWKEQSYLYETFQSEQGRLMYRHKGETHVIDELVHYHQSPLRQAALDKQVDTPALSQQWVEKADGEIVLLKADFHFGLWSLLPAFVTIALCLISREPIIALLAGIVSGAFLMGQFDITDKVLIPSLGTESAAAILVLYLWLLGGLTGIWAKTGAAQAFAQTMTVHFVRGPRSAKVVTWLLGVIFFQGGTISTVLVGTTVRPIADKAGVSHEELSYVVDSTASPIACFLAFNAWPAYVQAFIFVPGVAFLATEADRIAFFFSAVPLSFYAILAVTGTLLMSLNVFTFSGKRLRQAHDRAAVSGQLDAPTARPMSSGELHKVTVPAHYRASMLEFLLPLVTLLGIAVGTFVFLGTPKVNWAFGAALLLAAAMALFKGMSLENLLDGFGEGLKSVVVASIVLMLAITIGGISKEIGGGLYLIDLLGERLPFWLLPVTLQLITMIIAFSTGTSWGTYAIAFPLAMPLAWVIASDQNLANPELFMAICFATVLNGSVYGDQCSPISDSTILSAMTTGCDLMDHVKSQLFPATLAASGAAGLWTLASLLCR</sequence>
<dbReference type="GO" id="GO:0005886">
    <property type="term" value="C:plasma membrane"/>
    <property type="evidence" value="ECO:0007669"/>
    <property type="project" value="UniProtKB-SubCell"/>
</dbReference>
<evidence type="ECO:0000256" key="6">
    <source>
        <dbReference type="SAM" id="Phobius"/>
    </source>
</evidence>
<organism evidence="8 9">
    <name type="scientific">Bowmanella dokdonensis</name>
    <dbReference type="NCBI Taxonomy" id="751969"/>
    <lineage>
        <taxon>Bacteria</taxon>
        <taxon>Pseudomonadati</taxon>
        <taxon>Pseudomonadota</taxon>
        <taxon>Gammaproteobacteria</taxon>
        <taxon>Alteromonadales</taxon>
        <taxon>Alteromonadaceae</taxon>
        <taxon>Bowmanella</taxon>
    </lineage>
</organism>
<feature type="transmembrane region" description="Helical" evidence="6">
    <location>
        <begin position="294"/>
        <end position="315"/>
    </location>
</feature>
<dbReference type="EMBL" id="JAFKCV010000011">
    <property type="protein sequence ID" value="MBN7826858.1"/>
    <property type="molecule type" value="Genomic_DNA"/>
</dbReference>
<feature type="transmembrane region" description="Helical" evidence="6">
    <location>
        <begin position="102"/>
        <end position="121"/>
    </location>
</feature>
<proteinExistence type="predicted"/>
<evidence type="ECO:0000256" key="5">
    <source>
        <dbReference type="ARBA" id="ARBA00023136"/>
    </source>
</evidence>
<dbReference type="AlphaFoldDB" id="A0A939INY4"/>
<dbReference type="PANTHER" id="PTHR43478:SF1">
    <property type="entry name" value="NA+_H+ ANTIPORTER NHAC-LIKE C-TERMINAL DOMAIN-CONTAINING PROTEIN"/>
    <property type="match status" value="1"/>
</dbReference>
<dbReference type="Pfam" id="PF03553">
    <property type="entry name" value="Na_H_antiporter"/>
    <property type="match status" value="1"/>
</dbReference>
<keyword evidence="4 6" id="KW-1133">Transmembrane helix</keyword>
<feature type="transmembrane region" description="Helical" evidence="6">
    <location>
        <begin position="361"/>
        <end position="380"/>
    </location>
</feature>
<feature type="transmembrane region" description="Helical" evidence="6">
    <location>
        <begin position="456"/>
        <end position="472"/>
    </location>
</feature>
<dbReference type="Proteomes" id="UP000664654">
    <property type="component" value="Unassembled WGS sequence"/>
</dbReference>
<feature type="transmembrane region" description="Helical" evidence="6">
    <location>
        <begin position="126"/>
        <end position="143"/>
    </location>
</feature>
<dbReference type="PANTHER" id="PTHR43478">
    <property type="entry name" value="NA+/H+ ANTIPORTER-RELATED"/>
    <property type="match status" value="1"/>
</dbReference>